<dbReference type="EMBL" id="CP132354">
    <property type="protein sequence ID" value="WLS81128.1"/>
    <property type="molecule type" value="Genomic_DNA"/>
</dbReference>
<dbReference type="AlphaFoldDB" id="A0AA50HSY1"/>
<evidence type="ECO:0000313" key="2">
    <source>
        <dbReference type="Proteomes" id="UP001228139"/>
    </source>
</evidence>
<dbReference type="Proteomes" id="UP001228139">
    <property type="component" value="Plasmid unnamed1"/>
</dbReference>
<geneLocation type="plasmid" evidence="1 2">
    <name>unnamed1</name>
</geneLocation>
<proteinExistence type="predicted"/>
<sequence>MNEFEFSVSAHQTQFLWASAGVSITTAAGYDDVLKKIVTSGQLGSYALEMMIYLTEEIIEADKRLIPVNGNATSQDDLLCTLSNRYFNGANLITDTEIESVFNRLADSVSYTARACTPEELTQVAYLVFIREMAHHLSIQAISLKTEKMLKDSL</sequence>
<accession>A0AA50HSY1</accession>
<gene>
    <name evidence="1" type="ORF">Q3V30_21960</name>
</gene>
<name>A0AA50HSY1_9GAMM</name>
<dbReference type="RefSeq" id="WP_306213387.1">
    <property type="nucleotide sequence ID" value="NZ_CP132354.1"/>
</dbReference>
<keyword evidence="2" id="KW-1185">Reference proteome</keyword>
<organism evidence="1 2">
    <name type="scientific">Erwinia pyri</name>
    <dbReference type="NCBI Taxonomy" id="3062598"/>
    <lineage>
        <taxon>Bacteria</taxon>
        <taxon>Pseudomonadati</taxon>
        <taxon>Pseudomonadota</taxon>
        <taxon>Gammaproteobacteria</taxon>
        <taxon>Enterobacterales</taxon>
        <taxon>Erwiniaceae</taxon>
        <taxon>Erwinia</taxon>
    </lineage>
</organism>
<reference evidence="1 2" key="1">
    <citation type="submission" date="2023-07" db="EMBL/GenBank/DDBJ databases">
        <title>Pathogenic bacteria of pear tree diseases.</title>
        <authorList>
            <person name="Zhang Z."/>
            <person name="He L."/>
            <person name="Huang R."/>
        </authorList>
    </citation>
    <scope>NUCLEOTIDE SEQUENCE [LARGE SCALE GENOMIC DNA]</scope>
    <source>
        <strain evidence="1 2">DE2</strain>
        <plasmid evidence="1 2">unnamed1</plasmid>
    </source>
</reference>
<evidence type="ECO:0000313" key="1">
    <source>
        <dbReference type="EMBL" id="WLS81128.1"/>
    </source>
</evidence>
<protein>
    <submittedName>
        <fullName evidence="1">Uncharacterized protein</fullName>
    </submittedName>
</protein>
<dbReference type="KEGG" id="epi:Q3V30_21960"/>
<keyword evidence="1" id="KW-0614">Plasmid</keyword>